<name>A0A2K0JI59_SALHO</name>
<reference evidence="2" key="1">
    <citation type="submission" date="2017-12" db="EMBL/GenBank/DDBJ databases">
        <title>FDA dAtabase for Regulatory Grade micrObial Sequences (FDA-ARGOS): Supporting development and validation of Infectious Disease Dx tests.</title>
        <authorList>
            <person name="Sichtig H."/>
            <person name="Tallon L."/>
            <person name="Sadzewicz L."/>
            <person name="Sengamalay N."/>
            <person name="Nagaraj S."/>
            <person name="Vavikolanu K."/>
            <person name="Aluvathingal J."/>
            <person name="Nadendla S."/>
            <person name="Pirone D.C."/>
            <person name="Hoffman M."/>
            <person name="Muruvanda T."/>
            <person name="Allard M."/>
            <person name="Evans P."/>
        </authorList>
    </citation>
    <scope>NUCLEOTIDE SEQUENCE [LARGE SCALE GENOMIC DNA]</scope>
    <source>
        <strain evidence="2">FDAARGOS_55</strain>
    </source>
</reference>
<dbReference type="AlphaFoldDB" id="A0A2K0JI59"/>
<dbReference type="Proteomes" id="UP000236163">
    <property type="component" value="Unassembled WGS sequence"/>
</dbReference>
<organism evidence="1 2">
    <name type="scientific">Salmonella enterica subsp. houtenae serovar 50:g,z51:-</name>
    <dbReference type="NCBI Taxonomy" id="1173947"/>
    <lineage>
        <taxon>Bacteria</taxon>
        <taxon>Pseudomonadati</taxon>
        <taxon>Pseudomonadota</taxon>
        <taxon>Gammaproteobacteria</taxon>
        <taxon>Enterobacterales</taxon>
        <taxon>Enterobacteriaceae</taxon>
        <taxon>Salmonella</taxon>
    </lineage>
</organism>
<proteinExistence type="predicted"/>
<gene>
    <name evidence="1" type="ORF">RK55_018450</name>
</gene>
<sequence length="60" mass="6452">MNGDNPSQSRPLAASLRKGPLLSGWQAKKTAGSPAVNACMDRFVFCLYATGQILARITDR</sequence>
<protein>
    <submittedName>
        <fullName evidence="1">Uncharacterized protein</fullName>
    </submittedName>
</protein>
<evidence type="ECO:0000313" key="1">
    <source>
        <dbReference type="EMBL" id="PNO34970.1"/>
    </source>
</evidence>
<dbReference type="EMBL" id="JWSP02000004">
    <property type="protein sequence ID" value="PNO34970.1"/>
    <property type="molecule type" value="Genomic_DNA"/>
</dbReference>
<evidence type="ECO:0000313" key="2">
    <source>
        <dbReference type="Proteomes" id="UP000236163"/>
    </source>
</evidence>
<comment type="caution">
    <text evidence="1">The sequence shown here is derived from an EMBL/GenBank/DDBJ whole genome shotgun (WGS) entry which is preliminary data.</text>
</comment>
<accession>A0A2K0JI59</accession>